<dbReference type="AlphaFoldDB" id="A0A9P0IXB2"/>
<evidence type="ECO:0000256" key="6">
    <source>
        <dbReference type="ARBA" id="ARBA00023242"/>
    </source>
</evidence>
<dbReference type="Proteomes" id="UP001153620">
    <property type="component" value="Chromosome 2"/>
</dbReference>
<dbReference type="GO" id="GO:0006397">
    <property type="term" value="P:mRNA processing"/>
    <property type="evidence" value="ECO:0007669"/>
    <property type="project" value="UniProtKB-KW"/>
</dbReference>
<reference evidence="12" key="1">
    <citation type="submission" date="2022-01" db="EMBL/GenBank/DDBJ databases">
        <authorList>
            <person name="King R."/>
        </authorList>
    </citation>
    <scope>NUCLEOTIDE SEQUENCE</scope>
</reference>
<dbReference type="OrthoDB" id="103349at2759"/>
<dbReference type="PROSITE" id="PS50102">
    <property type="entry name" value="RRM"/>
    <property type="match status" value="1"/>
</dbReference>
<evidence type="ECO:0000256" key="2">
    <source>
        <dbReference type="ARBA" id="ARBA00015058"/>
    </source>
</evidence>
<keyword evidence="5" id="KW-0508">mRNA splicing</keyword>
<protein>
    <recommendedName>
        <fullName evidence="2">Serine/arginine-rich splicing factor 2</fullName>
    </recommendedName>
    <alternativeName>
        <fullName evidence="9">Splicing component, 35 kDa</fullName>
    </alternativeName>
    <alternativeName>
        <fullName evidence="8">Splicing factor SC35</fullName>
    </alternativeName>
    <alternativeName>
        <fullName evidence="7">Splicing factor, arginine/serine-rich 2</fullName>
    </alternativeName>
</protein>
<evidence type="ECO:0000256" key="1">
    <source>
        <dbReference type="ARBA" id="ARBA00004123"/>
    </source>
</evidence>
<dbReference type="EMBL" id="OU895878">
    <property type="protein sequence ID" value="CAH1721749.1"/>
    <property type="molecule type" value="Genomic_DNA"/>
</dbReference>
<organism evidence="12 13">
    <name type="scientific">Chironomus riparius</name>
    <dbReference type="NCBI Taxonomy" id="315576"/>
    <lineage>
        <taxon>Eukaryota</taxon>
        <taxon>Metazoa</taxon>
        <taxon>Ecdysozoa</taxon>
        <taxon>Arthropoda</taxon>
        <taxon>Hexapoda</taxon>
        <taxon>Insecta</taxon>
        <taxon>Pterygota</taxon>
        <taxon>Neoptera</taxon>
        <taxon>Endopterygota</taxon>
        <taxon>Diptera</taxon>
        <taxon>Nematocera</taxon>
        <taxon>Chironomoidea</taxon>
        <taxon>Chironomidae</taxon>
        <taxon>Chironominae</taxon>
        <taxon>Chironomus</taxon>
    </lineage>
</organism>
<proteinExistence type="predicted"/>
<dbReference type="SUPFAM" id="SSF54928">
    <property type="entry name" value="RNA-binding domain, RBD"/>
    <property type="match status" value="1"/>
</dbReference>
<keyword evidence="3" id="KW-0507">mRNA processing</keyword>
<evidence type="ECO:0000256" key="7">
    <source>
        <dbReference type="ARBA" id="ARBA00029589"/>
    </source>
</evidence>
<reference evidence="12" key="2">
    <citation type="submission" date="2022-10" db="EMBL/GenBank/DDBJ databases">
        <authorList>
            <consortium name="ENA_rothamsted_submissions"/>
            <consortium name="culmorum"/>
            <person name="King R."/>
        </authorList>
    </citation>
    <scope>NUCLEOTIDE SEQUENCE</scope>
</reference>
<evidence type="ECO:0000313" key="13">
    <source>
        <dbReference type="Proteomes" id="UP001153620"/>
    </source>
</evidence>
<dbReference type="GO" id="GO:0003723">
    <property type="term" value="F:RNA binding"/>
    <property type="evidence" value="ECO:0007669"/>
    <property type="project" value="UniProtKB-UniRule"/>
</dbReference>
<evidence type="ECO:0000256" key="8">
    <source>
        <dbReference type="ARBA" id="ARBA00029667"/>
    </source>
</evidence>
<evidence type="ECO:0000256" key="3">
    <source>
        <dbReference type="ARBA" id="ARBA00022664"/>
    </source>
</evidence>
<evidence type="ECO:0000259" key="11">
    <source>
        <dbReference type="PROSITE" id="PS50102"/>
    </source>
</evidence>
<dbReference type="GO" id="GO:0008380">
    <property type="term" value="P:RNA splicing"/>
    <property type="evidence" value="ECO:0007669"/>
    <property type="project" value="UniProtKB-KW"/>
</dbReference>
<evidence type="ECO:0000256" key="9">
    <source>
        <dbReference type="ARBA" id="ARBA00032663"/>
    </source>
</evidence>
<evidence type="ECO:0000256" key="5">
    <source>
        <dbReference type="ARBA" id="ARBA00023187"/>
    </source>
</evidence>
<comment type="subcellular location">
    <subcellularLocation>
        <location evidence="1">Nucleus</location>
    </subcellularLocation>
</comment>
<dbReference type="Pfam" id="PF00567">
    <property type="entry name" value="TUDOR"/>
    <property type="match status" value="2"/>
</dbReference>
<gene>
    <name evidence="12" type="ORF">CHIRRI_LOCUS8101</name>
</gene>
<dbReference type="InterPro" id="IPR002999">
    <property type="entry name" value="Tudor"/>
</dbReference>
<evidence type="ECO:0000256" key="10">
    <source>
        <dbReference type="PROSITE-ProRule" id="PRU00176"/>
    </source>
</evidence>
<dbReference type="InterPro" id="IPR051106">
    <property type="entry name" value="RNA-bind/splicing_reg"/>
</dbReference>
<feature type="domain" description="RRM" evidence="11">
    <location>
        <begin position="30"/>
        <end position="119"/>
    </location>
</feature>
<dbReference type="Pfam" id="PF00076">
    <property type="entry name" value="RRM_1"/>
    <property type="match status" value="1"/>
</dbReference>
<dbReference type="PANTHER" id="PTHR48028">
    <property type="entry name" value="GLYCINE-RICH RNA-BINDING PROTEIN RZ1A"/>
    <property type="match status" value="1"/>
</dbReference>
<accession>A0A9P0IXB2</accession>
<name>A0A9P0IXB2_9DIPT</name>
<keyword evidence="4 10" id="KW-0694">RNA-binding</keyword>
<dbReference type="SMART" id="SM00360">
    <property type="entry name" value="RRM"/>
    <property type="match status" value="1"/>
</dbReference>
<sequence>MENGDQNDEQFTNPMIQHYADPKQNAFEEEGLTIESVKEKNPRVWLSYPQALKKNAIHNIMKQFGRVVSIFVPCDLDNRNSRNFAFVEYSTFREAEKAIREINSSKKDGLDIVADFAHTKPESKVCATENVPQLPSRPQSKNIIEEEVPEISISIDLESFKYDNSIEKVSQFEYKGPIYADLNDREQKYLKKRAEKSLGEYDENEDCFEYNMMLKERNFLTFYCGVCDQEATLFCEQTRHYFCTKECYDVYMNKESKDQIDSYLIQQSDKVCLTAIINEKSVFVRPCDEDLNFILENVNRKAKNSVPIKEMPVPEDQVIVNLFGSFYRAVILIIDDEDECNISILVRLTDIGNTACVNINDVYEMNEECRKVKIITTNIILKDINVKAINMDVIKYLTCLLYNNTELVIKDVDENGVELKDNSTNDSVNEKIIKLSNFYQVSFETLESVDAVADLVPIGDNQKLFVVNTEILKSIGGICCVAEKYVKDFHEFYRSLNSYGMKVDPKSYGFNGNKPLCLVKYNNQWHRAIVNKAQGDGKPECVLIDLQLICKVKVQNIFKIPEVLANFPFLSDIYKIDEYDKNEEIKKFCNENIIENDFIYANKVEVKDDIPIIHLSI</sequence>
<dbReference type="Gene3D" id="2.30.30.140">
    <property type="match status" value="2"/>
</dbReference>
<keyword evidence="6" id="KW-0539">Nucleus</keyword>
<dbReference type="GO" id="GO:0005634">
    <property type="term" value="C:nucleus"/>
    <property type="evidence" value="ECO:0007669"/>
    <property type="project" value="UniProtKB-SubCell"/>
</dbReference>
<dbReference type="InterPro" id="IPR000504">
    <property type="entry name" value="RRM_dom"/>
</dbReference>
<evidence type="ECO:0000256" key="4">
    <source>
        <dbReference type="ARBA" id="ARBA00022884"/>
    </source>
</evidence>
<keyword evidence="13" id="KW-1185">Reference proteome</keyword>
<evidence type="ECO:0000313" key="12">
    <source>
        <dbReference type="EMBL" id="CAH1721749.1"/>
    </source>
</evidence>
<dbReference type="Gene3D" id="3.30.70.330">
    <property type="match status" value="1"/>
</dbReference>
<dbReference type="InterPro" id="IPR035979">
    <property type="entry name" value="RBD_domain_sf"/>
</dbReference>
<dbReference type="PANTHER" id="PTHR48028:SF4">
    <property type="entry name" value="SC35-LIKE SPLICING FACTOR"/>
    <property type="match status" value="1"/>
</dbReference>
<dbReference type="InterPro" id="IPR012677">
    <property type="entry name" value="Nucleotide-bd_a/b_plait_sf"/>
</dbReference>
<dbReference type="CDD" id="cd00590">
    <property type="entry name" value="RRM_SF"/>
    <property type="match status" value="1"/>
</dbReference>
<dbReference type="SUPFAM" id="SSF63748">
    <property type="entry name" value="Tudor/PWWP/MBT"/>
    <property type="match status" value="2"/>
</dbReference>